<accession>X0X6Z0</accession>
<dbReference type="AlphaFoldDB" id="X0X6Z0"/>
<dbReference type="InterPro" id="IPR000524">
    <property type="entry name" value="Tscrpt_reg_HTH_GntR"/>
</dbReference>
<evidence type="ECO:0000256" key="2">
    <source>
        <dbReference type="ARBA" id="ARBA00023125"/>
    </source>
</evidence>
<name>X0X6Z0_9ZZZZ</name>
<dbReference type="InterPro" id="IPR036390">
    <property type="entry name" value="WH_DNA-bd_sf"/>
</dbReference>
<dbReference type="GO" id="GO:0003700">
    <property type="term" value="F:DNA-binding transcription factor activity"/>
    <property type="evidence" value="ECO:0007669"/>
    <property type="project" value="InterPro"/>
</dbReference>
<dbReference type="Pfam" id="PF00392">
    <property type="entry name" value="GntR"/>
    <property type="match status" value="1"/>
</dbReference>
<feature type="domain" description="HTH gntR-type" evidence="4">
    <location>
        <begin position="1"/>
        <end position="66"/>
    </location>
</feature>
<sequence length="115" mass="13254">MKNTVYRKLKTKIISGELLPGSILVEREISDEYGLSRTPIREILWKLTSDGLLSKEYSKGYMVRKISLEEIFNIFQSREGIEGIAARLACQKGDAEFFANINKIKERIQEIDIEK</sequence>
<reference evidence="5" key="1">
    <citation type="journal article" date="2014" name="Front. Microbiol.">
        <title>High frequency of phylogenetically diverse reductive dehalogenase-homologous genes in deep subseafloor sedimentary metagenomes.</title>
        <authorList>
            <person name="Kawai M."/>
            <person name="Futagami T."/>
            <person name="Toyoda A."/>
            <person name="Takaki Y."/>
            <person name="Nishi S."/>
            <person name="Hori S."/>
            <person name="Arai W."/>
            <person name="Tsubouchi T."/>
            <person name="Morono Y."/>
            <person name="Uchiyama I."/>
            <person name="Ito T."/>
            <person name="Fujiyama A."/>
            <person name="Inagaki F."/>
            <person name="Takami H."/>
        </authorList>
    </citation>
    <scope>NUCLEOTIDE SEQUENCE</scope>
    <source>
        <strain evidence="5">Expedition CK06-06</strain>
    </source>
</reference>
<evidence type="ECO:0000259" key="4">
    <source>
        <dbReference type="PROSITE" id="PS50949"/>
    </source>
</evidence>
<dbReference type="InterPro" id="IPR036388">
    <property type="entry name" value="WH-like_DNA-bd_sf"/>
</dbReference>
<protein>
    <recommendedName>
        <fullName evidence="4">HTH gntR-type domain-containing protein</fullName>
    </recommendedName>
</protein>
<gene>
    <name evidence="5" type="ORF">S01H1_61230</name>
</gene>
<feature type="non-terminal residue" evidence="5">
    <location>
        <position position="115"/>
    </location>
</feature>
<keyword evidence="2" id="KW-0238">DNA-binding</keyword>
<dbReference type="PRINTS" id="PR00035">
    <property type="entry name" value="HTHGNTR"/>
</dbReference>
<keyword evidence="3" id="KW-0804">Transcription</keyword>
<evidence type="ECO:0000256" key="1">
    <source>
        <dbReference type="ARBA" id="ARBA00023015"/>
    </source>
</evidence>
<comment type="caution">
    <text evidence="5">The sequence shown here is derived from an EMBL/GenBank/DDBJ whole genome shotgun (WGS) entry which is preliminary data.</text>
</comment>
<dbReference type="SMART" id="SM00345">
    <property type="entry name" value="HTH_GNTR"/>
    <property type="match status" value="1"/>
</dbReference>
<dbReference type="PANTHER" id="PTHR43537:SF5">
    <property type="entry name" value="UXU OPERON TRANSCRIPTIONAL REGULATOR"/>
    <property type="match status" value="1"/>
</dbReference>
<organism evidence="5">
    <name type="scientific">marine sediment metagenome</name>
    <dbReference type="NCBI Taxonomy" id="412755"/>
    <lineage>
        <taxon>unclassified sequences</taxon>
        <taxon>metagenomes</taxon>
        <taxon>ecological metagenomes</taxon>
    </lineage>
</organism>
<evidence type="ECO:0000256" key="3">
    <source>
        <dbReference type="ARBA" id="ARBA00023163"/>
    </source>
</evidence>
<evidence type="ECO:0000313" key="5">
    <source>
        <dbReference type="EMBL" id="GAG32433.1"/>
    </source>
</evidence>
<dbReference type="GO" id="GO:0003677">
    <property type="term" value="F:DNA binding"/>
    <property type="evidence" value="ECO:0007669"/>
    <property type="project" value="UniProtKB-KW"/>
</dbReference>
<dbReference type="Gene3D" id="1.10.10.10">
    <property type="entry name" value="Winged helix-like DNA-binding domain superfamily/Winged helix DNA-binding domain"/>
    <property type="match status" value="1"/>
</dbReference>
<dbReference type="PROSITE" id="PS50949">
    <property type="entry name" value="HTH_GNTR"/>
    <property type="match status" value="1"/>
</dbReference>
<dbReference type="EMBL" id="BARS01040138">
    <property type="protein sequence ID" value="GAG32433.1"/>
    <property type="molecule type" value="Genomic_DNA"/>
</dbReference>
<dbReference type="SUPFAM" id="SSF46785">
    <property type="entry name" value="Winged helix' DNA-binding domain"/>
    <property type="match status" value="1"/>
</dbReference>
<dbReference type="PANTHER" id="PTHR43537">
    <property type="entry name" value="TRANSCRIPTIONAL REGULATOR, GNTR FAMILY"/>
    <property type="match status" value="1"/>
</dbReference>
<proteinExistence type="predicted"/>
<dbReference type="CDD" id="cd07377">
    <property type="entry name" value="WHTH_GntR"/>
    <property type="match status" value="1"/>
</dbReference>
<keyword evidence="1" id="KW-0805">Transcription regulation</keyword>